<dbReference type="AlphaFoldDB" id="A0A518CJ11"/>
<evidence type="ECO:0000259" key="2">
    <source>
        <dbReference type="Pfam" id="PF13360"/>
    </source>
</evidence>
<organism evidence="3 4">
    <name type="scientific">Polystyrenella longa</name>
    <dbReference type="NCBI Taxonomy" id="2528007"/>
    <lineage>
        <taxon>Bacteria</taxon>
        <taxon>Pseudomonadati</taxon>
        <taxon>Planctomycetota</taxon>
        <taxon>Planctomycetia</taxon>
        <taxon>Planctomycetales</taxon>
        <taxon>Planctomycetaceae</taxon>
        <taxon>Polystyrenella</taxon>
    </lineage>
</organism>
<dbReference type="Gene3D" id="2.130.10.10">
    <property type="entry name" value="YVTN repeat-like/Quinoprotein amine dehydrogenase"/>
    <property type="match status" value="1"/>
</dbReference>
<feature type="signal peptide" evidence="1">
    <location>
        <begin position="1"/>
        <end position="21"/>
    </location>
</feature>
<feature type="domain" description="Pyrrolo-quinoline quinone repeat" evidence="2">
    <location>
        <begin position="97"/>
        <end position="347"/>
    </location>
</feature>
<protein>
    <submittedName>
        <fullName evidence="3">Outer membrane biogenesis protein BamB</fullName>
    </submittedName>
</protein>
<feature type="chain" id="PRO_5022103680" evidence="1">
    <location>
        <begin position="22"/>
        <end position="437"/>
    </location>
</feature>
<dbReference type="Pfam" id="PF13360">
    <property type="entry name" value="PQQ_2"/>
    <property type="match status" value="1"/>
</dbReference>
<sequence length="437" mass="48250" precursor="true">MIRLCFAVCLFVCCCSATTQAEDWPHWLGPQGDSIWRESGIVKEFPAEGPKVLWRTPIGEGYSGPAVAQGYVIVTDYVSDSGPSHYEGTQRDKRTGKERILALSESTGEIVWKHEYDCPYNISYGAGPRSTPAIEGNRVYSVGAMGDLKCLSLDKGEVIWEVDFKKKYYDRPAHWGSCTHPLLHNDMLFCIVGGEGSIAVAFDKTTGKEIWKSLSASDIGYSSPAITQAGGVEQLIILSGDSVNGLNPKSGEVYWTHPFDTIYGLAVITPRVKNHYLFVAGTPQKSEMLQLNKDKPAVEQLWEGNGRLGISAQSSIPFMEGDFMYGVNGNAAFVCFDVKTGDHLWSTYEPTTGERSKKGATAFAVKQEDRFFLFNSEGDLIIANLNPESYQELDRTHLIDPGPSTNGMQMVWCHPAFANKNIYVRNHEEIIGVSLAK</sequence>
<dbReference type="KEGG" id="plon:Pla110_09200"/>
<evidence type="ECO:0000313" key="3">
    <source>
        <dbReference type="EMBL" id="QDU79215.1"/>
    </source>
</evidence>
<proteinExistence type="predicted"/>
<keyword evidence="1" id="KW-0732">Signal</keyword>
<dbReference type="PANTHER" id="PTHR34512">
    <property type="entry name" value="CELL SURFACE PROTEIN"/>
    <property type="match status" value="1"/>
</dbReference>
<dbReference type="OrthoDB" id="4726955at2"/>
<gene>
    <name evidence="3" type="ORF">Pla110_09200</name>
</gene>
<keyword evidence="4" id="KW-1185">Reference proteome</keyword>
<dbReference type="Proteomes" id="UP000317178">
    <property type="component" value="Chromosome"/>
</dbReference>
<dbReference type="SUPFAM" id="SSF50998">
    <property type="entry name" value="Quinoprotein alcohol dehydrogenase-like"/>
    <property type="match status" value="1"/>
</dbReference>
<reference evidence="3 4" key="1">
    <citation type="submission" date="2019-02" db="EMBL/GenBank/DDBJ databases">
        <title>Deep-cultivation of Planctomycetes and their phenomic and genomic characterization uncovers novel biology.</title>
        <authorList>
            <person name="Wiegand S."/>
            <person name="Jogler M."/>
            <person name="Boedeker C."/>
            <person name="Pinto D."/>
            <person name="Vollmers J."/>
            <person name="Rivas-Marin E."/>
            <person name="Kohn T."/>
            <person name="Peeters S.H."/>
            <person name="Heuer A."/>
            <person name="Rast P."/>
            <person name="Oberbeckmann S."/>
            <person name="Bunk B."/>
            <person name="Jeske O."/>
            <person name="Meyerdierks A."/>
            <person name="Storesund J.E."/>
            <person name="Kallscheuer N."/>
            <person name="Luecker S."/>
            <person name="Lage O.M."/>
            <person name="Pohl T."/>
            <person name="Merkel B.J."/>
            <person name="Hornburger P."/>
            <person name="Mueller R.-W."/>
            <person name="Bruemmer F."/>
            <person name="Labrenz M."/>
            <person name="Spormann A.M."/>
            <person name="Op den Camp H."/>
            <person name="Overmann J."/>
            <person name="Amann R."/>
            <person name="Jetten M.S.M."/>
            <person name="Mascher T."/>
            <person name="Medema M.H."/>
            <person name="Devos D.P."/>
            <person name="Kaster A.-K."/>
            <person name="Ovreas L."/>
            <person name="Rohde M."/>
            <person name="Galperin M.Y."/>
            <person name="Jogler C."/>
        </authorList>
    </citation>
    <scope>NUCLEOTIDE SEQUENCE [LARGE SCALE GENOMIC DNA]</scope>
    <source>
        <strain evidence="3 4">Pla110</strain>
    </source>
</reference>
<dbReference type="InterPro" id="IPR002372">
    <property type="entry name" value="PQQ_rpt_dom"/>
</dbReference>
<dbReference type="PANTHER" id="PTHR34512:SF30">
    <property type="entry name" value="OUTER MEMBRANE PROTEIN ASSEMBLY FACTOR BAMB"/>
    <property type="match status" value="1"/>
</dbReference>
<dbReference type="InterPro" id="IPR015943">
    <property type="entry name" value="WD40/YVTN_repeat-like_dom_sf"/>
</dbReference>
<evidence type="ECO:0000313" key="4">
    <source>
        <dbReference type="Proteomes" id="UP000317178"/>
    </source>
</evidence>
<name>A0A518CJ11_9PLAN</name>
<evidence type="ECO:0000256" key="1">
    <source>
        <dbReference type="SAM" id="SignalP"/>
    </source>
</evidence>
<dbReference type="Gene3D" id="2.40.10.480">
    <property type="match status" value="1"/>
</dbReference>
<dbReference type="RefSeq" id="WP_144993643.1">
    <property type="nucleotide sequence ID" value="NZ_CP036281.1"/>
</dbReference>
<dbReference type="EMBL" id="CP036281">
    <property type="protein sequence ID" value="QDU79215.1"/>
    <property type="molecule type" value="Genomic_DNA"/>
</dbReference>
<dbReference type="InterPro" id="IPR011047">
    <property type="entry name" value="Quinoprotein_ADH-like_sf"/>
</dbReference>
<accession>A0A518CJ11</accession>